<dbReference type="AlphaFoldDB" id="A0A8T2GA87"/>
<reference evidence="2 3" key="1">
    <citation type="submission" date="2020-12" db="EMBL/GenBank/DDBJ databases">
        <title>Concerted genomic and epigenomic changes stabilize Arabidopsis allopolyploids.</title>
        <authorList>
            <person name="Chen Z."/>
        </authorList>
    </citation>
    <scope>NUCLEOTIDE SEQUENCE [LARGE SCALE GENOMIC DNA]</scope>
    <source>
        <strain evidence="2">As9502</strain>
        <tissue evidence="2">Leaf</tissue>
    </source>
</reference>
<dbReference type="Pfam" id="PF23156">
    <property type="entry name" value="DUF7054"/>
    <property type="match status" value="1"/>
</dbReference>
<keyword evidence="3" id="KW-1185">Reference proteome</keyword>
<dbReference type="Proteomes" id="UP000694251">
    <property type="component" value="Chromosome 2"/>
</dbReference>
<dbReference type="PANTHER" id="PTHR33270:SF21">
    <property type="entry name" value="SENESCENCE DOMAIN-CONTAINING PROTEIN"/>
    <property type="match status" value="1"/>
</dbReference>
<organism evidence="2 3">
    <name type="scientific">Arabidopsis suecica</name>
    <name type="common">Swedish thale-cress</name>
    <name type="synonym">Cardaminopsis suecica</name>
    <dbReference type="NCBI Taxonomy" id="45249"/>
    <lineage>
        <taxon>Eukaryota</taxon>
        <taxon>Viridiplantae</taxon>
        <taxon>Streptophyta</taxon>
        <taxon>Embryophyta</taxon>
        <taxon>Tracheophyta</taxon>
        <taxon>Spermatophyta</taxon>
        <taxon>Magnoliopsida</taxon>
        <taxon>eudicotyledons</taxon>
        <taxon>Gunneridae</taxon>
        <taxon>Pentapetalae</taxon>
        <taxon>rosids</taxon>
        <taxon>malvids</taxon>
        <taxon>Brassicales</taxon>
        <taxon>Brassicaceae</taxon>
        <taxon>Camelineae</taxon>
        <taxon>Arabidopsis</taxon>
    </lineage>
</organism>
<dbReference type="EMBL" id="JAEFBJ010000002">
    <property type="protein sequence ID" value="KAG7640181.1"/>
    <property type="molecule type" value="Genomic_DNA"/>
</dbReference>
<dbReference type="PANTHER" id="PTHR33270">
    <property type="entry name" value="BNAC05G50380D PROTEIN"/>
    <property type="match status" value="1"/>
</dbReference>
<dbReference type="OrthoDB" id="1919859at2759"/>
<name>A0A8T2GA87_ARASU</name>
<proteinExistence type="predicted"/>
<comment type="caution">
    <text evidence="2">The sequence shown here is derived from an EMBL/GenBank/DDBJ whole genome shotgun (WGS) entry which is preliminary data.</text>
</comment>
<dbReference type="InterPro" id="IPR040358">
    <property type="entry name" value="At4g22758-like"/>
</dbReference>
<evidence type="ECO:0000313" key="2">
    <source>
        <dbReference type="EMBL" id="KAG7640181.1"/>
    </source>
</evidence>
<evidence type="ECO:0000313" key="3">
    <source>
        <dbReference type="Proteomes" id="UP000694251"/>
    </source>
</evidence>
<protein>
    <recommendedName>
        <fullName evidence="1">DUF7054 domain-containing protein</fullName>
    </recommendedName>
</protein>
<gene>
    <name evidence="2" type="ORF">ISN44_As02g000530</name>
</gene>
<sequence length="83" mass="9538">MLYNNKHQRNQKSKTTNRFLVSINVLGSAGPIRFVVKEDETVSNVINYALKCYVRESRLPLLGLDSSFFRLYCPYCASEAFDP</sequence>
<dbReference type="InterPro" id="IPR055482">
    <property type="entry name" value="DUF7054"/>
</dbReference>
<accession>A0A8T2GA87</accession>
<feature type="domain" description="DUF7054" evidence="1">
    <location>
        <begin position="16"/>
        <end position="83"/>
    </location>
</feature>
<evidence type="ECO:0000259" key="1">
    <source>
        <dbReference type="Pfam" id="PF23156"/>
    </source>
</evidence>